<name>A0A813FCP7_POLGL</name>
<dbReference type="Gene3D" id="3.40.50.1820">
    <property type="entry name" value="alpha/beta hydrolase"/>
    <property type="match status" value="1"/>
</dbReference>
<dbReference type="EMBL" id="CAJNNV010024889">
    <property type="protein sequence ID" value="CAE8611037.1"/>
    <property type="molecule type" value="Genomic_DNA"/>
</dbReference>
<reference evidence="3" key="1">
    <citation type="submission" date="2021-02" db="EMBL/GenBank/DDBJ databases">
        <authorList>
            <person name="Dougan E. K."/>
            <person name="Rhodes N."/>
            <person name="Thang M."/>
            <person name="Chan C."/>
        </authorList>
    </citation>
    <scope>NUCLEOTIDE SEQUENCE</scope>
</reference>
<dbReference type="AlphaFoldDB" id="A0A813FCP7"/>
<accession>A0A813FCP7</accession>
<feature type="chain" id="PRO_5033010506" evidence="2">
    <location>
        <begin position="25"/>
        <end position="549"/>
    </location>
</feature>
<proteinExistence type="predicted"/>
<dbReference type="OrthoDB" id="188124at2759"/>
<dbReference type="Proteomes" id="UP000654075">
    <property type="component" value="Unassembled WGS sequence"/>
</dbReference>
<evidence type="ECO:0000256" key="1">
    <source>
        <dbReference type="SAM" id="MobiDB-lite"/>
    </source>
</evidence>
<keyword evidence="2" id="KW-0732">Signal</keyword>
<gene>
    <name evidence="3" type="ORF">PGLA1383_LOCUS28847</name>
</gene>
<dbReference type="SUPFAM" id="SSF53474">
    <property type="entry name" value="alpha/beta-Hydrolases"/>
    <property type="match status" value="1"/>
</dbReference>
<sequence>MAPSRQRVAAVILALLGASGMAAASEALILKPQMTSGKPAGLVMIGGAQIANSVYQPMLEQVQAAAAAQGISLWAGAPKYLGDVPEPVDIKQRAEDTQRQMENAGLPKGASAFYAGHSLGTVFLQELVRGLDPQAVAGQILMGGFILRTHFTPVLDYPVPTLTLGAELDGLARITRMAESYFHQKDHLDKFPVVVLPGQNHMQFGSGSPPFNVRRNDLAAEVEEADAHKAIGAAAADFLVQRLGGSEAALLSRIAERASSTAALLEPLLKAYALEGSRRFGTPDQVGGSQEKTSCPRGQCTGASPWAPEAQKLISGPALEKAAPGTVLEVTNSYVVLGGSPATGQDFHLPKLTKPAAGKINIGTYSECYWNDLVNEVFEDMDTGFTFTSAQEIGTKLYSRQCTLNVGLGLNASFSEDDGDFCAATNQLAYDWAMVNAPKQSLQRFKTKGIDLVMGKDLDKQGGPWWLEARLEFNAKQQDGKTYMEVVSPMQRTEQDYWARHFPNLPEPAFLPDPGCYHYCKLLSPARVMEWMMVDGLREVKKDARELII</sequence>
<evidence type="ECO:0000313" key="3">
    <source>
        <dbReference type="EMBL" id="CAE8611037.1"/>
    </source>
</evidence>
<feature type="region of interest" description="Disordered" evidence="1">
    <location>
        <begin position="282"/>
        <end position="302"/>
    </location>
</feature>
<comment type="caution">
    <text evidence="3">The sequence shown here is derived from an EMBL/GenBank/DDBJ whole genome shotgun (WGS) entry which is preliminary data.</text>
</comment>
<dbReference type="OMA" id="PHRAMEW"/>
<evidence type="ECO:0000313" key="4">
    <source>
        <dbReference type="Proteomes" id="UP000654075"/>
    </source>
</evidence>
<feature type="signal peptide" evidence="2">
    <location>
        <begin position="1"/>
        <end position="24"/>
    </location>
</feature>
<dbReference type="InterPro" id="IPR029058">
    <property type="entry name" value="AB_hydrolase_fold"/>
</dbReference>
<evidence type="ECO:0000256" key="2">
    <source>
        <dbReference type="SAM" id="SignalP"/>
    </source>
</evidence>
<keyword evidence="4" id="KW-1185">Reference proteome</keyword>
<protein>
    <submittedName>
        <fullName evidence="3">Uncharacterized protein</fullName>
    </submittedName>
</protein>
<organism evidence="3 4">
    <name type="scientific">Polarella glacialis</name>
    <name type="common">Dinoflagellate</name>
    <dbReference type="NCBI Taxonomy" id="89957"/>
    <lineage>
        <taxon>Eukaryota</taxon>
        <taxon>Sar</taxon>
        <taxon>Alveolata</taxon>
        <taxon>Dinophyceae</taxon>
        <taxon>Suessiales</taxon>
        <taxon>Suessiaceae</taxon>
        <taxon>Polarella</taxon>
    </lineage>
</organism>